<evidence type="ECO:0008006" key="6">
    <source>
        <dbReference type="Google" id="ProtNLM"/>
    </source>
</evidence>
<keyword evidence="1" id="KW-0732">Signal</keyword>
<evidence type="ECO:0000256" key="1">
    <source>
        <dbReference type="SAM" id="SignalP"/>
    </source>
</evidence>
<keyword evidence="5" id="KW-1185">Reference proteome</keyword>
<reference evidence="4" key="1">
    <citation type="journal article" date="2014" name="Int. J. Syst. Evol. Microbiol.">
        <title>Complete genome sequence of Corynebacterium casei LMG S-19264T (=DSM 44701T), isolated from a smear-ripened cheese.</title>
        <authorList>
            <consortium name="US DOE Joint Genome Institute (JGI-PGF)"/>
            <person name="Walter F."/>
            <person name="Albersmeier A."/>
            <person name="Kalinowski J."/>
            <person name="Ruckert C."/>
        </authorList>
    </citation>
    <scope>NUCLEOTIDE SEQUENCE</scope>
    <source>
        <strain evidence="4">CGMCC 1.12195</strain>
    </source>
</reference>
<proteinExistence type="predicted"/>
<gene>
    <name evidence="4" type="ORF">GCM10007415_00140</name>
</gene>
<dbReference type="SUPFAM" id="SSF54001">
    <property type="entry name" value="Cysteine proteinases"/>
    <property type="match status" value="1"/>
</dbReference>
<comment type="caution">
    <text evidence="4">The sequence shown here is derived from an EMBL/GenBank/DDBJ whole genome shotgun (WGS) entry which is preliminary data.</text>
</comment>
<evidence type="ECO:0000313" key="5">
    <source>
        <dbReference type="Proteomes" id="UP000660862"/>
    </source>
</evidence>
<feature type="domain" description="Transglutaminase-like" evidence="2">
    <location>
        <begin position="319"/>
        <end position="389"/>
    </location>
</feature>
<dbReference type="InterPro" id="IPR038765">
    <property type="entry name" value="Papain-like_cys_pep_sf"/>
</dbReference>
<dbReference type="Proteomes" id="UP000660862">
    <property type="component" value="Unassembled WGS sequence"/>
</dbReference>
<dbReference type="Gene3D" id="3.10.620.30">
    <property type="match status" value="1"/>
</dbReference>
<evidence type="ECO:0000313" key="4">
    <source>
        <dbReference type="EMBL" id="GGG72830.1"/>
    </source>
</evidence>
<name>A0A917HAP3_9SPHI</name>
<feature type="signal peptide" evidence="1">
    <location>
        <begin position="1"/>
        <end position="24"/>
    </location>
</feature>
<dbReference type="InterPro" id="IPR024618">
    <property type="entry name" value="DUF3857"/>
</dbReference>
<dbReference type="Pfam" id="PF12969">
    <property type="entry name" value="DUF3857"/>
    <property type="match status" value="1"/>
</dbReference>
<feature type="chain" id="PRO_5036927135" description="DUF3857 domain-containing protein" evidence="1">
    <location>
        <begin position="25"/>
        <end position="669"/>
    </location>
</feature>
<feature type="domain" description="DUF3857" evidence="3">
    <location>
        <begin position="78"/>
        <end position="210"/>
    </location>
</feature>
<sequence>MIPKTLLNLGAMCIFFLVVLPANAQDKDGMKREFKFGKVQPSEFALIPFAADTGATGLTLFDVGSCDFRLDNNGFVYVFERHVRYKVLNKNGLDLGNLEVPVFKGSSSSGKERISSMQGATYNLVGDKVVVTKPKKDAEFSETFDKDFVLRKMALPNVKEGSIVEFFYRIESDLIFTLRGWRFQSDLPALWSEYTVSIPEFFQYKVNLNGEELVKRGPTTTVNATYVPGVSSMAQNTRFVAENIPALKDEPFVTTLDDYRAQVEFELQGTHFPNDMYRDYTGTWPKIIQALKADENFGKYMAKRGYIRSLTPDLLRLNDGDTLAAVERIYHFVQSQVKWDKSYWRYTTYTNPKQLFEKKTGNSADINLALVGLLQEAGISAYPVLVSTRSNGAHPGYPIISKFNNVVALALVGDTSYLLDATDLDLPMGMLTFSNLSRQGFLCDLAHEEGQWISTSPTFSGESRYNYILSLEEDNTLHGKLVYSTLGYEGWRRRSGYRLFNGDTDYIKDYCEDKPGLTVSSCSFKNLDTLNLPFIESMDIVIEDHVEESGDLVYFSPLLFERTKENPFKHEARNFPVDMGYPMKETYRMLVNFPENYAVEQLPKGVLYVLPEERGSFRISLIGEGKQLLVMSTISLTKPVYTPEEYHELRELFKIVVERQAEQIVFKKN</sequence>
<protein>
    <recommendedName>
        <fullName evidence="6">DUF3857 domain-containing protein</fullName>
    </recommendedName>
</protein>
<organism evidence="4 5">
    <name type="scientific">Parapedobacter pyrenivorans</name>
    <dbReference type="NCBI Taxonomy" id="1305674"/>
    <lineage>
        <taxon>Bacteria</taxon>
        <taxon>Pseudomonadati</taxon>
        <taxon>Bacteroidota</taxon>
        <taxon>Sphingobacteriia</taxon>
        <taxon>Sphingobacteriales</taxon>
        <taxon>Sphingobacteriaceae</taxon>
        <taxon>Parapedobacter</taxon>
    </lineage>
</organism>
<dbReference type="EMBL" id="BMER01000001">
    <property type="protein sequence ID" value="GGG72830.1"/>
    <property type="molecule type" value="Genomic_DNA"/>
</dbReference>
<reference evidence="4" key="2">
    <citation type="submission" date="2020-09" db="EMBL/GenBank/DDBJ databases">
        <authorList>
            <person name="Sun Q."/>
            <person name="Zhou Y."/>
        </authorList>
    </citation>
    <scope>NUCLEOTIDE SEQUENCE</scope>
    <source>
        <strain evidence="4">CGMCC 1.12195</strain>
    </source>
</reference>
<accession>A0A917HAP3</accession>
<dbReference type="Gene3D" id="2.60.120.1130">
    <property type="match status" value="1"/>
</dbReference>
<evidence type="ECO:0000259" key="2">
    <source>
        <dbReference type="Pfam" id="PF01841"/>
    </source>
</evidence>
<dbReference type="InterPro" id="IPR002931">
    <property type="entry name" value="Transglutaminase-like"/>
</dbReference>
<dbReference type="AlphaFoldDB" id="A0A917HAP3"/>
<dbReference type="Gene3D" id="2.60.40.3140">
    <property type="match status" value="1"/>
</dbReference>
<dbReference type="RefSeq" id="WP_188503917.1">
    <property type="nucleotide sequence ID" value="NZ_BMER01000001.1"/>
</dbReference>
<dbReference type="Pfam" id="PF01841">
    <property type="entry name" value="Transglut_core"/>
    <property type="match status" value="1"/>
</dbReference>
<evidence type="ECO:0000259" key="3">
    <source>
        <dbReference type="Pfam" id="PF12969"/>
    </source>
</evidence>